<dbReference type="EMBL" id="JARKHS020014104">
    <property type="protein sequence ID" value="KAK8775488.1"/>
    <property type="molecule type" value="Genomic_DNA"/>
</dbReference>
<dbReference type="SUPFAM" id="SSF57850">
    <property type="entry name" value="RING/U-box"/>
    <property type="match status" value="1"/>
</dbReference>
<dbReference type="Proteomes" id="UP001321473">
    <property type="component" value="Unassembled WGS sequence"/>
</dbReference>
<proteinExistence type="predicted"/>
<dbReference type="GO" id="GO:0043122">
    <property type="term" value="P:regulation of canonical NF-kappaB signal transduction"/>
    <property type="evidence" value="ECO:0007669"/>
    <property type="project" value="TreeGrafter"/>
</dbReference>
<dbReference type="PANTHER" id="PTHR10131">
    <property type="entry name" value="TNF RECEPTOR ASSOCIATED FACTOR"/>
    <property type="match status" value="1"/>
</dbReference>
<reference evidence="2" key="2">
    <citation type="submission" date="2023-03" db="EMBL/GenBank/DDBJ databases">
        <authorList>
            <person name="Thuy-Boun P."/>
        </authorList>
    </citation>
    <scope>NUCLEOTIDE SEQUENCE</scope>
    <source>
        <strain evidence="2">F_SG_1</strain>
        <tissue evidence="2">Salivary glands</tissue>
    </source>
</reference>
<comment type="caution">
    <text evidence="2">The sequence shown here is derived from an EMBL/GenBank/DDBJ whole genome shotgun (WGS) entry which is preliminary data.</text>
</comment>
<evidence type="ECO:0000313" key="3">
    <source>
        <dbReference type="Proteomes" id="UP001321473"/>
    </source>
</evidence>
<organism evidence="2 3">
    <name type="scientific">Amblyomma americanum</name>
    <name type="common">Lone star tick</name>
    <dbReference type="NCBI Taxonomy" id="6943"/>
    <lineage>
        <taxon>Eukaryota</taxon>
        <taxon>Metazoa</taxon>
        <taxon>Ecdysozoa</taxon>
        <taxon>Arthropoda</taxon>
        <taxon>Chelicerata</taxon>
        <taxon>Arachnida</taxon>
        <taxon>Acari</taxon>
        <taxon>Parasitiformes</taxon>
        <taxon>Ixodida</taxon>
        <taxon>Ixodoidea</taxon>
        <taxon>Ixodidae</taxon>
        <taxon>Amblyomminae</taxon>
        <taxon>Amblyomma</taxon>
    </lineage>
</organism>
<gene>
    <name evidence="2" type="ORF">V5799_031178</name>
    <name evidence="1" type="ORF">V5799_032102</name>
</gene>
<protein>
    <submittedName>
        <fullName evidence="2">Uncharacterized protein</fullName>
    </submittedName>
</protein>
<name>A0AAQ4ELM6_AMBAM</name>
<dbReference type="AlphaFoldDB" id="A0AAQ4ELM6"/>
<evidence type="ECO:0000313" key="2">
    <source>
        <dbReference type="EMBL" id="KAK8775488.1"/>
    </source>
</evidence>
<accession>A0AAQ4ELM6</accession>
<dbReference type="GO" id="GO:0009898">
    <property type="term" value="C:cytoplasmic side of plasma membrane"/>
    <property type="evidence" value="ECO:0007669"/>
    <property type="project" value="TreeGrafter"/>
</dbReference>
<reference evidence="2" key="3">
    <citation type="submission" date="2024-02" db="EMBL/GenBank/DDBJ databases">
        <authorList>
            <person name="Mcdaniel E.A."/>
            <person name="Celebi F.M."/>
            <person name="Reiter T."/>
            <person name="Weiss E.C."/>
            <person name="Chou S."/>
        </authorList>
    </citation>
    <scope>NUCLEOTIDE SEQUENCE</scope>
    <source>
        <strain evidence="2">F_SG_1</strain>
        <tissue evidence="2">Salivary glands</tissue>
    </source>
</reference>
<dbReference type="SUPFAM" id="SSF49599">
    <property type="entry name" value="TRAF domain-like"/>
    <property type="match status" value="1"/>
</dbReference>
<reference evidence="2 3" key="1">
    <citation type="journal article" date="2023" name="Arcadia Sci">
        <title>De novo assembly of a long-read Amblyomma americanum tick genome.</title>
        <authorList>
            <person name="Chou S."/>
            <person name="Poskanzer K.E."/>
            <person name="Rollins M."/>
            <person name="Thuy-Boun P.S."/>
        </authorList>
    </citation>
    <scope>NUCLEOTIDE SEQUENCE [LARGE SCALE GENOMIC DNA]</scope>
    <source>
        <strain evidence="2">F_SG_1</strain>
        <tissue evidence="2">Salivary glands</tissue>
    </source>
</reference>
<dbReference type="Gene3D" id="3.30.40.10">
    <property type="entry name" value="Zinc/RING finger domain, C3HC4 (zinc finger)"/>
    <property type="match status" value="2"/>
</dbReference>
<dbReference type="EMBL" id="JARKHS020027548">
    <property type="protein sequence ID" value="KAK8765266.1"/>
    <property type="molecule type" value="Genomic_DNA"/>
</dbReference>
<dbReference type="PANTHER" id="PTHR10131:SF138">
    <property type="entry name" value="RE66324P"/>
    <property type="match status" value="1"/>
</dbReference>
<dbReference type="InterPro" id="IPR013083">
    <property type="entry name" value="Znf_RING/FYVE/PHD"/>
</dbReference>
<sequence>MAALPCAHLLCESCFDGCVDSDHYACPMDKTTFQTRENVTWTSPPRENLAQLQVRCWNSQHGCDFAGPAEDLLEHYEKHCAFHVTQCPRCRDTVLRKNLPRHYIAGCTAVIASSQGGASKDTAVTVPLTSEVVVTDEAPYAYKDVLAMVQGGVDQLVETLLSIGSKFMDHAESDQSGAKRTGTSLTMSSVLEACNEATAALTQGFCNLKQSLPPEVARALPSSLEDALASAGQRILPAAPLVAALREFTTSGGSSTAGLVVLTLFCHPWDEGTTGSRTQFVSAFPVHIGETPTGVYVTCFVSRHADFAAVYAKSTPSAEWGLPDVFLLRPGDRVSPALRGWVMKGAVKQSPEWRFSHDDYILRCLYDFRSRDCRKTFDGRTQIDFVLQLRRKAVTT</sequence>
<evidence type="ECO:0000313" key="1">
    <source>
        <dbReference type="EMBL" id="KAK8765266.1"/>
    </source>
</evidence>
<keyword evidence="3" id="KW-1185">Reference proteome</keyword>
<dbReference type="GO" id="GO:0005164">
    <property type="term" value="F:tumor necrosis factor receptor binding"/>
    <property type="evidence" value="ECO:0007669"/>
    <property type="project" value="TreeGrafter"/>
</dbReference>